<dbReference type="InterPro" id="IPR016181">
    <property type="entry name" value="Acyl_CoA_acyltransferase"/>
</dbReference>
<evidence type="ECO:0000256" key="2">
    <source>
        <dbReference type="ARBA" id="ARBA00023315"/>
    </source>
</evidence>
<evidence type="ECO:0000313" key="5">
    <source>
        <dbReference type="Proteomes" id="UP000093925"/>
    </source>
</evidence>
<keyword evidence="2" id="KW-0012">Acyltransferase</keyword>
<keyword evidence="1 4" id="KW-0808">Transferase</keyword>
<dbReference type="PROSITE" id="PS51186">
    <property type="entry name" value="GNAT"/>
    <property type="match status" value="1"/>
</dbReference>
<feature type="domain" description="N-acetyltransferase" evidence="3">
    <location>
        <begin position="1"/>
        <end position="166"/>
    </location>
</feature>
<sequence length="166" mass="17766">MRVELASAADAAGLSAVASQTFPLACPPHAPAADVAAFVEANLSTARFAEYLSDPHRRILKADEEGRIVGYAMLIREADESGVGVELSKLYVAADFHGHGVATKLMDAALGVAAEWGASRVWLGVNRYNLRAQRFYAKSGFTVSGTRTFRLGAHLEHDYVMTRAAG</sequence>
<dbReference type="PANTHER" id="PTHR43877:SF1">
    <property type="entry name" value="ACETYLTRANSFERASE"/>
    <property type="match status" value="1"/>
</dbReference>
<dbReference type="SUPFAM" id="SSF55729">
    <property type="entry name" value="Acyl-CoA N-acyltransferases (Nat)"/>
    <property type="match status" value="1"/>
</dbReference>
<name>A0A1A3L101_MYCAS</name>
<proteinExistence type="predicted"/>
<evidence type="ECO:0000259" key="3">
    <source>
        <dbReference type="PROSITE" id="PS51186"/>
    </source>
</evidence>
<dbReference type="PANTHER" id="PTHR43877">
    <property type="entry name" value="AMINOALKYLPHOSPHONATE N-ACETYLTRANSFERASE-RELATED-RELATED"/>
    <property type="match status" value="1"/>
</dbReference>
<dbReference type="EMBL" id="LZLM01000002">
    <property type="protein sequence ID" value="OBJ90930.1"/>
    <property type="molecule type" value="Genomic_DNA"/>
</dbReference>
<evidence type="ECO:0000256" key="1">
    <source>
        <dbReference type="ARBA" id="ARBA00022679"/>
    </source>
</evidence>
<dbReference type="Pfam" id="PF00583">
    <property type="entry name" value="Acetyltransf_1"/>
    <property type="match status" value="1"/>
</dbReference>
<comment type="caution">
    <text evidence="4">The sequence shown here is derived from an EMBL/GenBank/DDBJ whole genome shotgun (WGS) entry which is preliminary data.</text>
</comment>
<gene>
    <name evidence="4" type="ORF">A5640_02245</name>
</gene>
<dbReference type="Proteomes" id="UP000093925">
    <property type="component" value="Unassembled WGS sequence"/>
</dbReference>
<accession>A0A1A3L101</accession>
<evidence type="ECO:0000313" key="4">
    <source>
        <dbReference type="EMBL" id="OBJ90930.1"/>
    </source>
</evidence>
<dbReference type="InterPro" id="IPR050832">
    <property type="entry name" value="Bact_Acetyltransf"/>
</dbReference>
<dbReference type="AlphaFoldDB" id="A0A1A3L101"/>
<organism evidence="4 5">
    <name type="scientific">Mycobacterium asiaticum</name>
    <dbReference type="NCBI Taxonomy" id="1790"/>
    <lineage>
        <taxon>Bacteria</taxon>
        <taxon>Bacillati</taxon>
        <taxon>Actinomycetota</taxon>
        <taxon>Actinomycetes</taxon>
        <taxon>Mycobacteriales</taxon>
        <taxon>Mycobacteriaceae</taxon>
        <taxon>Mycobacterium</taxon>
    </lineage>
</organism>
<dbReference type="Gene3D" id="3.40.630.30">
    <property type="match status" value="1"/>
</dbReference>
<reference evidence="4 5" key="1">
    <citation type="submission" date="2016-06" db="EMBL/GenBank/DDBJ databases">
        <authorList>
            <person name="Kjaerup R.B."/>
            <person name="Dalgaard T.S."/>
            <person name="Juul-Madsen H.R."/>
        </authorList>
    </citation>
    <scope>NUCLEOTIDE SEQUENCE [LARGE SCALE GENOMIC DNA]</scope>
    <source>
        <strain evidence="4 5">1276495.2</strain>
    </source>
</reference>
<dbReference type="CDD" id="cd04301">
    <property type="entry name" value="NAT_SF"/>
    <property type="match status" value="1"/>
</dbReference>
<dbReference type="InterPro" id="IPR000182">
    <property type="entry name" value="GNAT_dom"/>
</dbReference>
<dbReference type="GO" id="GO:0016747">
    <property type="term" value="F:acyltransferase activity, transferring groups other than amino-acyl groups"/>
    <property type="evidence" value="ECO:0007669"/>
    <property type="project" value="InterPro"/>
</dbReference>
<protein>
    <submittedName>
        <fullName evidence="4">GNAT family acetyltransferase</fullName>
    </submittedName>
</protein>